<comment type="caution">
    <text evidence="1">The sequence shown here is derived from an EMBL/GenBank/DDBJ whole genome shotgun (WGS) entry which is preliminary data.</text>
</comment>
<name>A0A0F9ACK0_9ZZZZ</name>
<dbReference type="SUPFAM" id="SSF56935">
    <property type="entry name" value="Porins"/>
    <property type="match status" value="1"/>
</dbReference>
<evidence type="ECO:0008006" key="2">
    <source>
        <dbReference type="Google" id="ProtNLM"/>
    </source>
</evidence>
<protein>
    <recommendedName>
        <fullName evidence="2">TonB-dependent receptor-like beta-barrel domain-containing protein</fullName>
    </recommendedName>
</protein>
<evidence type="ECO:0000313" key="1">
    <source>
        <dbReference type="EMBL" id="KKK76229.1"/>
    </source>
</evidence>
<accession>A0A0F9ACK0</accession>
<gene>
    <name evidence="1" type="ORF">LCGC14_2865750</name>
</gene>
<reference evidence="1" key="1">
    <citation type="journal article" date="2015" name="Nature">
        <title>Complex archaea that bridge the gap between prokaryotes and eukaryotes.</title>
        <authorList>
            <person name="Spang A."/>
            <person name="Saw J.H."/>
            <person name="Jorgensen S.L."/>
            <person name="Zaremba-Niedzwiedzka K."/>
            <person name="Martijn J."/>
            <person name="Lind A.E."/>
            <person name="van Eijk R."/>
            <person name="Schleper C."/>
            <person name="Guy L."/>
            <person name="Ettema T.J."/>
        </authorList>
    </citation>
    <scope>NUCLEOTIDE SEQUENCE</scope>
</reference>
<proteinExistence type="predicted"/>
<feature type="non-terminal residue" evidence="1">
    <location>
        <position position="1"/>
    </location>
</feature>
<organism evidence="1">
    <name type="scientific">marine sediment metagenome</name>
    <dbReference type="NCBI Taxonomy" id="412755"/>
    <lineage>
        <taxon>unclassified sequences</taxon>
        <taxon>metagenomes</taxon>
        <taxon>ecological metagenomes</taxon>
    </lineage>
</organism>
<dbReference type="EMBL" id="LAZR01055500">
    <property type="protein sequence ID" value="KKK76229.1"/>
    <property type="molecule type" value="Genomic_DNA"/>
</dbReference>
<dbReference type="AlphaFoldDB" id="A0A0F9ACK0"/>
<sequence>LTVGANIVQTDDFLFDATVVFSRNQNEVLDLGSTSQSGLNVDPNTGMQFEFFGNSLEAFRQFPNILAVGQPINTFYGYKTDGTVQTLQEGINAGLDGVLAQPGEFNYVDLNGDGIIDTNDQTTIGDPNPDFTLSTTFNLEYKNFDFSLFLNGVFGQDILNTQAFNQPSNTPLRWTPDNPTNDYPSLRDGRQVKFSDWFLENGSFLRIQNVTAGYTVDLPKTLVNSMRVYLNINNLYTFTDFEGYDPEVGTNGIYYGGYPRLSQWTFGVNLTF</sequence>